<dbReference type="AlphaFoldDB" id="A0A3P3FRY4"/>
<keyword evidence="4" id="KW-1185">Reference proteome</keyword>
<evidence type="ECO:0000256" key="2">
    <source>
        <dbReference type="SAM" id="Phobius"/>
    </source>
</evidence>
<feature type="compositionally biased region" description="Low complexity" evidence="1">
    <location>
        <begin position="90"/>
        <end position="112"/>
    </location>
</feature>
<dbReference type="EMBL" id="RQXT01000016">
    <property type="protein sequence ID" value="RRI01355.1"/>
    <property type="molecule type" value="Genomic_DNA"/>
</dbReference>
<name>A0A3P3FRY4_9HYPH</name>
<keyword evidence="2" id="KW-0472">Membrane</keyword>
<feature type="region of interest" description="Disordered" evidence="1">
    <location>
        <begin position="86"/>
        <end position="130"/>
    </location>
</feature>
<evidence type="ECO:0000313" key="4">
    <source>
        <dbReference type="Proteomes" id="UP000273786"/>
    </source>
</evidence>
<comment type="caution">
    <text evidence="3">The sequence shown here is derived from an EMBL/GenBank/DDBJ whole genome shotgun (WGS) entry which is preliminary data.</text>
</comment>
<evidence type="ECO:0000256" key="1">
    <source>
        <dbReference type="SAM" id="MobiDB-lite"/>
    </source>
</evidence>
<dbReference type="RefSeq" id="WP_124999486.1">
    <property type="nucleotide sequence ID" value="NZ_RQXT01000016.1"/>
</dbReference>
<gene>
    <name evidence="3" type="ORF">EH240_15125</name>
</gene>
<accession>A0A3P3FRY4</accession>
<organism evidence="3 4">
    <name type="scientific">Mesorhizobium tamadayense</name>
    <dbReference type="NCBI Taxonomy" id="425306"/>
    <lineage>
        <taxon>Bacteria</taxon>
        <taxon>Pseudomonadati</taxon>
        <taxon>Pseudomonadota</taxon>
        <taxon>Alphaproteobacteria</taxon>
        <taxon>Hyphomicrobiales</taxon>
        <taxon>Phyllobacteriaceae</taxon>
        <taxon>Mesorhizobium</taxon>
    </lineage>
</organism>
<keyword evidence="2" id="KW-1133">Transmembrane helix</keyword>
<keyword evidence="2" id="KW-0812">Transmembrane</keyword>
<feature type="transmembrane region" description="Helical" evidence="2">
    <location>
        <begin position="176"/>
        <end position="198"/>
    </location>
</feature>
<reference evidence="3 4" key="1">
    <citation type="submission" date="2018-11" db="EMBL/GenBank/DDBJ databases">
        <title>the genome of Mesorhizobium tamadayense DSM 28320.</title>
        <authorList>
            <person name="Gao J."/>
        </authorList>
    </citation>
    <scope>NUCLEOTIDE SEQUENCE [LARGE SCALE GENOMIC DNA]</scope>
    <source>
        <strain evidence="3 4">DSM 28320</strain>
    </source>
</reference>
<evidence type="ECO:0000313" key="3">
    <source>
        <dbReference type="EMBL" id="RRI01355.1"/>
    </source>
</evidence>
<dbReference type="Proteomes" id="UP000273786">
    <property type="component" value="Unassembled WGS sequence"/>
</dbReference>
<protein>
    <submittedName>
        <fullName evidence="3">Uncharacterized protein</fullName>
    </submittedName>
</protein>
<sequence>MDITNASMTSLLKEALTPQSMPSARPDPATAALVRALVQPPAPATVASAQFAAQALSSSLAKPPAQSSQRLSSAEIENAYRAVMEPDAGADSAAPRTPARRPAADADQPLRAVPQGQPPATDGTAKVVAAPPPSSFAPALASGVLVAANANAPQPRGAAARPAGHAPRSEPSQTPLWMISVVTAVVSAATTTIMLMLLR</sequence>
<dbReference type="OrthoDB" id="8084726at2"/>
<proteinExistence type="predicted"/>